<dbReference type="PRINTS" id="PR00081">
    <property type="entry name" value="GDHRDH"/>
</dbReference>
<gene>
    <name evidence="2" type="ORF">I5731_12520</name>
</gene>
<dbReference type="PANTHER" id="PTHR42879">
    <property type="entry name" value="3-OXOACYL-(ACYL-CARRIER-PROTEIN) REDUCTASE"/>
    <property type="match status" value="1"/>
</dbReference>
<protein>
    <submittedName>
        <fullName evidence="2">SDR family oxidoreductase</fullName>
    </submittedName>
</protein>
<dbReference type="Pfam" id="PF13561">
    <property type="entry name" value="adh_short_C2"/>
    <property type="match status" value="1"/>
</dbReference>
<sequence>MDLGLTGKRALVLGSSRGLGLASARALAAEGAVVTLCGRDPARLDAAAASLAATGASVSTLRLDLADRAGLEAALDGLGDTSFDILVNNGGGPAPGPVAEVDAARWSREFEAMVAALFLVTGRLLPAMRANRWGRVITIASSGVVQPIPNLGVSNALRAAIVGWAKTLAAEVAADGVTVNTVLPGRIDTERVAELDAAAAKRTGREAAVVTEESRKTIPMGRYGDPDEFGAMVAFLASTRASYTTGALIRVDGGLIRAI</sequence>
<dbReference type="RefSeq" id="WP_197311743.1">
    <property type="nucleotide sequence ID" value="NZ_JADZLT010000051.1"/>
</dbReference>
<dbReference type="InterPro" id="IPR036291">
    <property type="entry name" value="NAD(P)-bd_dom_sf"/>
</dbReference>
<keyword evidence="3" id="KW-1185">Reference proteome</keyword>
<dbReference type="PANTHER" id="PTHR42879:SF6">
    <property type="entry name" value="NADPH-DEPENDENT REDUCTASE BACG"/>
    <property type="match status" value="1"/>
</dbReference>
<dbReference type="EMBL" id="JADZLT010000051">
    <property type="protein sequence ID" value="MBH0238652.1"/>
    <property type="molecule type" value="Genomic_DNA"/>
</dbReference>
<dbReference type="Proteomes" id="UP000631694">
    <property type="component" value="Unassembled WGS sequence"/>
</dbReference>
<dbReference type="InterPro" id="IPR050259">
    <property type="entry name" value="SDR"/>
</dbReference>
<dbReference type="SUPFAM" id="SSF51735">
    <property type="entry name" value="NAD(P)-binding Rossmann-fold domains"/>
    <property type="match status" value="1"/>
</dbReference>
<comment type="similarity">
    <text evidence="1">Belongs to the short-chain dehydrogenases/reductases (SDR) family.</text>
</comment>
<reference evidence="2" key="1">
    <citation type="submission" date="2020-12" db="EMBL/GenBank/DDBJ databases">
        <title>Methylobrevis albus sp. nov., isolated from fresh water lack sediment.</title>
        <authorList>
            <person name="Zou Q."/>
        </authorList>
    </citation>
    <scope>NUCLEOTIDE SEQUENCE</scope>
    <source>
        <strain evidence="2">L22</strain>
    </source>
</reference>
<dbReference type="InterPro" id="IPR002347">
    <property type="entry name" value="SDR_fam"/>
</dbReference>
<comment type="caution">
    <text evidence="2">The sequence shown here is derived from an EMBL/GenBank/DDBJ whole genome shotgun (WGS) entry which is preliminary data.</text>
</comment>
<proteinExistence type="inferred from homology"/>
<name>A0A931I1P3_9HYPH</name>
<dbReference type="FunFam" id="3.40.50.720:FF:000084">
    <property type="entry name" value="Short-chain dehydrogenase reductase"/>
    <property type="match status" value="1"/>
</dbReference>
<dbReference type="AlphaFoldDB" id="A0A931I1P3"/>
<accession>A0A931I1P3</accession>
<evidence type="ECO:0000256" key="1">
    <source>
        <dbReference type="ARBA" id="ARBA00006484"/>
    </source>
</evidence>
<evidence type="ECO:0000313" key="3">
    <source>
        <dbReference type="Proteomes" id="UP000631694"/>
    </source>
</evidence>
<evidence type="ECO:0000313" key="2">
    <source>
        <dbReference type="EMBL" id="MBH0238652.1"/>
    </source>
</evidence>
<organism evidence="2 3">
    <name type="scientific">Methylobrevis albus</name>
    <dbReference type="NCBI Taxonomy" id="2793297"/>
    <lineage>
        <taxon>Bacteria</taxon>
        <taxon>Pseudomonadati</taxon>
        <taxon>Pseudomonadota</taxon>
        <taxon>Alphaproteobacteria</taxon>
        <taxon>Hyphomicrobiales</taxon>
        <taxon>Pleomorphomonadaceae</taxon>
        <taxon>Methylobrevis</taxon>
    </lineage>
</organism>
<dbReference type="Gene3D" id="3.40.50.720">
    <property type="entry name" value="NAD(P)-binding Rossmann-like Domain"/>
    <property type="match status" value="1"/>
</dbReference>